<feature type="domain" description="OmpR/PhoB-type" evidence="6">
    <location>
        <begin position="1"/>
        <end position="88"/>
    </location>
</feature>
<sequence length="558" mass="59522">MTDCGGTILPAGDLPRRARQVLAVLAARHDRIQTKDALADAVWGAELPGNHVATLEHYVSMIRRRLQPDGSVSNWFIVTRGGGYLFDTGRAELDLAELRGHIRSLDALPPDGPDRLAVHSSILTLAGQLPFPEDPYAEWAEQARTEVQLAAVDALLALAGAALPDDPARSLRLAQEAIGLSPFLESGYQAAMTAAVAMDRPDQALRIFDRCRRVLEEELGLPPSAELIRLQSAALAHRLPKPAAAVPAPAAPAPATGAEPVFLGRQHQMEVLFEPTAPPVVHVVGPVGAGKSAFVAELARRAPNRVGIGHAGSAVFRLAWLRAVLVDLGAGPEILAAVDGAKSDQPLGPAELELIGSLFYGPERVFLAVDDAADLDSASVAELAWLSNNCPRLRIVLTYRYPSQVIDRPLAALNTTVVLRLGPLSAEDLASLDDDRVAERSGGIPALVAVATRPHEIACAVAMQIARQRTRWMSEPAWDVLRLCAVLGPLSAAELAPLTGRSVQEVLTSIDDLVHAHLLSDEPDGTVRHRGTLIRDAIRAQVSEASCTHLRERLTAAS</sequence>
<evidence type="ECO:0000313" key="7">
    <source>
        <dbReference type="EMBL" id="MBB4764422.1"/>
    </source>
</evidence>
<evidence type="ECO:0000256" key="3">
    <source>
        <dbReference type="ARBA" id="ARBA00023125"/>
    </source>
</evidence>
<dbReference type="GO" id="GO:0000160">
    <property type="term" value="P:phosphorelay signal transduction system"/>
    <property type="evidence" value="ECO:0007669"/>
    <property type="project" value="InterPro"/>
</dbReference>
<dbReference type="PANTHER" id="PTHR35807">
    <property type="entry name" value="TRANSCRIPTIONAL REGULATOR REDD-RELATED"/>
    <property type="match status" value="1"/>
</dbReference>
<accession>A0A7W7MS63</accession>
<evidence type="ECO:0000256" key="5">
    <source>
        <dbReference type="PROSITE-ProRule" id="PRU01091"/>
    </source>
</evidence>
<dbReference type="GO" id="GO:0006355">
    <property type="term" value="P:regulation of DNA-templated transcription"/>
    <property type="evidence" value="ECO:0007669"/>
    <property type="project" value="InterPro"/>
</dbReference>
<evidence type="ECO:0000313" key="8">
    <source>
        <dbReference type="Proteomes" id="UP000578112"/>
    </source>
</evidence>
<reference evidence="7 8" key="1">
    <citation type="submission" date="2020-08" db="EMBL/GenBank/DDBJ databases">
        <title>Sequencing the genomes of 1000 actinobacteria strains.</title>
        <authorList>
            <person name="Klenk H.-P."/>
        </authorList>
    </citation>
    <scope>NUCLEOTIDE SEQUENCE [LARGE SCALE GENOMIC DNA]</scope>
    <source>
        <strain evidence="7 8">DSM 43149</strain>
    </source>
</reference>
<dbReference type="InterPro" id="IPR027417">
    <property type="entry name" value="P-loop_NTPase"/>
</dbReference>
<dbReference type="SUPFAM" id="SSF46894">
    <property type="entry name" value="C-terminal effector domain of the bipartite response regulators"/>
    <property type="match status" value="1"/>
</dbReference>
<keyword evidence="8" id="KW-1185">Reference proteome</keyword>
<dbReference type="SMART" id="SM01043">
    <property type="entry name" value="BTAD"/>
    <property type="match status" value="1"/>
</dbReference>
<comment type="similarity">
    <text evidence="1">Belongs to the AfsR/DnrI/RedD regulatory family.</text>
</comment>
<name>A0A7W7MS63_9ACTN</name>
<dbReference type="Pfam" id="PF13191">
    <property type="entry name" value="AAA_16"/>
    <property type="match status" value="1"/>
</dbReference>
<dbReference type="Pfam" id="PF00486">
    <property type="entry name" value="Trans_reg_C"/>
    <property type="match status" value="1"/>
</dbReference>
<dbReference type="EMBL" id="JACHNH010000001">
    <property type="protein sequence ID" value="MBB4764422.1"/>
    <property type="molecule type" value="Genomic_DNA"/>
</dbReference>
<feature type="DNA-binding region" description="OmpR/PhoB-type" evidence="5">
    <location>
        <begin position="1"/>
        <end position="88"/>
    </location>
</feature>
<dbReference type="GO" id="GO:0003677">
    <property type="term" value="F:DNA binding"/>
    <property type="evidence" value="ECO:0007669"/>
    <property type="project" value="UniProtKB-UniRule"/>
</dbReference>
<dbReference type="SUPFAM" id="SSF48452">
    <property type="entry name" value="TPR-like"/>
    <property type="match status" value="1"/>
</dbReference>
<keyword evidence="4" id="KW-0804">Transcription</keyword>
<dbReference type="InterPro" id="IPR001867">
    <property type="entry name" value="OmpR/PhoB-type_DNA-bd"/>
</dbReference>
<dbReference type="Pfam" id="PF03704">
    <property type="entry name" value="BTAD"/>
    <property type="match status" value="1"/>
</dbReference>
<dbReference type="CDD" id="cd00383">
    <property type="entry name" value="trans_reg_C"/>
    <property type="match status" value="1"/>
</dbReference>
<dbReference type="Proteomes" id="UP000578112">
    <property type="component" value="Unassembled WGS sequence"/>
</dbReference>
<dbReference type="RefSeq" id="WP_184995617.1">
    <property type="nucleotide sequence ID" value="NZ_BOMK01000027.1"/>
</dbReference>
<dbReference type="Gene3D" id="1.25.40.10">
    <property type="entry name" value="Tetratricopeptide repeat domain"/>
    <property type="match status" value="1"/>
</dbReference>
<dbReference type="InterPro" id="IPR005158">
    <property type="entry name" value="BTAD"/>
</dbReference>
<comment type="caution">
    <text evidence="7">The sequence shown here is derived from an EMBL/GenBank/DDBJ whole genome shotgun (WGS) entry which is preliminary data.</text>
</comment>
<dbReference type="AlphaFoldDB" id="A0A7W7MS63"/>
<proteinExistence type="inferred from homology"/>
<dbReference type="Gene3D" id="1.10.10.10">
    <property type="entry name" value="Winged helix-like DNA-binding domain superfamily/Winged helix DNA-binding domain"/>
    <property type="match status" value="1"/>
</dbReference>
<dbReference type="InterPro" id="IPR011990">
    <property type="entry name" value="TPR-like_helical_dom_sf"/>
</dbReference>
<dbReference type="PANTHER" id="PTHR35807:SF1">
    <property type="entry name" value="TRANSCRIPTIONAL REGULATOR REDD"/>
    <property type="match status" value="1"/>
</dbReference>
<keyword evidence="3 5" id="KW-0238">DNA-binding</keyword>
<dbReference type="InterPro" id="IPR041664">
    <property type="entry name" value="AAA_16"/>
</dbReference>
<protein>
    <submittedName>
        <fullName evidence="7">DNA-binding SARP family transcriptional activator</fullName>
    </submittedName>
</protein>
<dbReference type="InterPro" id="IPR016032">
    <property type="entry name" value="Sig_transdc_resp-reg_C-effctor"/>
</dbReference>
<gene>
    <name evidence="7" type="ORF">BJ971_004978</name>
</gene>
<evidence type="ECO:0000256" key="2">
    <source>
        <dbReference type="ARBA" id="ARBA00023015"/>
    </source>
</evidence>
<dbReference type="PROSITE" id="PS51755">
    <property type="entry name" value="OMPR_PHOB"/>
    <property type="match status" value="1"/>
</dbReference>
<dbReference type="InterPro" id="IPR036388">
    <property type="entry name" value="WH-like_DNA-bd_sf"/>
</dbReference>
<organism evidence="7 8">
    <name type="scientific">Actinoplanes digitatis</name>
    <dbReference type="NCBI Taxonomy" id="1868"/>
    <lineage>
        <taxon>Bacteria</taxon>
        <taxon>Bacillati</taxon>
        <taxon>Actinomycetota</taxon>
        <taxon>Actinomycetes</taxon>
        <taxon>Micromonosporales</taxon>
        <taxon>Micromonosporaceae</taxon>
        <taxon>Actinoplanes</taxon>
    </lineage>
</organism>
<evidence type="ECO:0000256" key="1">
    <source>
        <dbReference type="ARBA" id="ARBA00005820"/>
    </source>
</evidence>
<dbReference type="InterPro" id="IPR051677">
    <property type="entry name" value="AfsR-DnrI-RedD_regulator"/>
</dbReference>
<evidence type="ECO:0000256" key="4">
    <source>
        <dbReference type="ARBA" id="ARBA00023163"/>
    </source>
</evidence>
<dbReference type="SUPFAM" id="SSF52540">
    <property type="entry name" value="P-loop containing nucleoside triphosphate hydrolases"/>
    <property type="match status" value="1"/>
</dbReference>
<dbReference type="SMART" id="SM00862">
    <property type="entry name" value="Trans_reg_C"/>
    <property type="match status" value="1"/>
</dbReference>
<evidence type="ECO:0000259" key="6">
    <source>
        <dbReference type="PROSITE" id="PS51755"/>
    </source>
</evidence>
<keyword evidence="2" id="KW-0805">Transcription regulation</keyword>